<evidence type="ECO:0000313" key="2">
    <source>
        <dbReference type="EMBL" id="ROL54380.1"/>
    </source>
</evidence>
<reference evidence="2 3" key="1">
    <citation type="submission" date="2018-10" db="EMBL/GenBank/DDBJ databases">
        <title>Genome assembly for a Yunnan-Guizhou Plateau 3E fish, Anabarilius grahami (Regan), and its evolutionary and genetic applications.</title>
        <authorList>
            <person name="Jiang W."/>
        </authorList>
    </citation>
    <scope>NUCLEOTIDE SEQUENCE [LARGE SCALE GENOMIC DNA]</scope>
    <source>
        <strain evidence="2">AG-KIZ</strain>
        <tissue evidence="2">Muscle</tissue>
    </source>
</reference>
<organism evidence="2 3">
    <name type="scientific">Anabarilius grahami</name>
    <name type="common">Kanglang fish</name>
    <name type="synonym">Barilius grahami</name>
    <dbReference type="NCBI Taxonomy" id="495550"/>
    <lineage>
        <taxon>Eukaryota</taxon>
        <taxon>Metazoa</taxon>
        <taxon>Chordata</taxon>
        <taxon>Craniata</taxon>
        <taxon>Vertebrata</taxon>
        <taxon>Euteleostomi</taxon>
        <taxon>Actinopterygii</taxon>
        <taxon>Neopterygii</taxon>
        <taxon>Teleostei</taxon>
        <taxon>Ostariophysi</taxon>
        <taxon>Cypriniformes</taxon>
        <taxon>Xenocyprididae</taxon>
        <taxon>Xenocypridinae</taxon>
        <taxon>Xenocypridinae incertae sedis</taxon>
        <taxon>Anabarilius</taxon>
    </lineage>
</organism>
<keyword evidence="3" id="KW-1185">Reference proteome</keyword>
<evidence type="ECO:0000256" key="1">
    <source>
        <dbReference type="SAM" id="MobiDB-lite"/>
    </source>
</evidence>
<evidence type="ECO:0000313" key="3">
    <source>
        <dbReference type="Proteomes" id="UP000281406"/>
    </source>
</evidence>
<name>A0A3N0Z7F6_ANAGA</name>
<accession>A0A3N0Z7F6</accession>
<comment type="caution">
    <text evidence="2">The sequence shown here is derived from an EMBL/GenBank/DDBJ whole genome shotgun (WGS) entry which is preliminary data.</text>
</comment>
<gene>
    <name evidence="2" type="ORF">DPX16_10803</name>
</gene>
<sequence>MSLWLEDSALVVSSPALLRWPEQHCNNPAVPSKHETSQPTNRASPMWNRTELRPRSAWKMLSAVQGTGMRVVSEASSLSMMVSTNGKANIDGQLWLVGEK</sequence>
<proteinExistence type="predicted"/>
<dbReference type="AlphaFoldDB" id="A0A3N0Z7F6"/>
<protein>
    <submittedName>
        <fullName evidence="2">Uncharacterized protein</fullName>
    </submittedName>
</protein>
<feature type="region of interest" description="Disordered" evidence="1">
    <location>
        <begin position="23"/>
        <end position="48"/>
    </location>
</feature>
<dbReference type="EMBL" id="RJVU01007007">
    <property type="protein sequence ID" value="ROL54380.1"/>
    <property type="molecule type" value="Genomic_DNA"/>
</dbReference>
<dbReference type="Proteomes" id="UP000281406">
    <property type="component" value="Unassembled WGS sequence"/>
</dbReference>